<dbReference type="PANTHER" id="PTHR21631:SF3">
    <property type="entry name" value="BIFUNCTIONAL GLYOXYLATE CYCLE PROTEIN"/>
    <property type="match status" value="1"/>
</dbReference>
<dbReference type="GO" id="GO:0046872">
    <property type="term" value="F:metal ion binding"/>
    <property type="evidence" value="ECO:0007669"/>
    <property type="project" value="UniProtKB-KW"/>
</dbReference>
<gene>
    <name evidence="14" type="ORF">DFR42_1011028</name>
</gene>
<evidence type="ECO:0000256" key="13">
    <source>
        <dbReference type="PIRSR" id="PIRSR001362-3"/>
    </source>
</evidence>
<name>A0A318JJ43_9BURK</name>
<dbReference type="GO" id="GO:0006097">
    <property type="term" value="P:glyoxylate cycle"/>
    <property type="evidence" value="ECO:0007669"/>
    <property type="project" value="UniProtKB-KW"/>
</dbReference>
<evidence type="ECO:0000256" key="4">
    <source>
        <dbReference type="ARBA" id="ARBA00017446"/>
    </source>
</evidence>
<evidence type="ECO:0000313" key="15">
    <source>
        <dbReference type="Proteomes" id="UP000247792"/>
    </source>
</evidence>
<dbReference type="AlphaFoldDB" id="A0A318JJ43"/>
<evidence type="ECO:0000256" key="11">
    <source>
        <dbReference type="PIRSR" id="PIRSR001362-1"/>
    </source>
</evidence>
<dbReference type="InterPro" id="IPR040442">
    <property type="entry name" value="Pyrv_kinase-like_dom_sf"/>
</dbReference>
<dbReference type="CDD" id="cd00377">
    <property type="entry name" value="ICL_PEPM"/>
    <property type="match status" value="1"/>
</dbReference>
<comment type="pathway">
    <text evidence="1">Carbohydrate metabolism; glyoxylate cycle; (S)-malate from isocitrate: step 1/2.</text>
</comment>
<comment type="function">
    <text evidence="9">Involved in the metabolic adaptation in response to environmental changes. Catalyzes the reversible formation of succinate and glyoxylate from isocitrate, a key step of the glyoxylate cycle, which operates as an anaplerotic route for replenishing the tricarboxylic acid cycle during growth on fatty acid substrates.</text>
</comment>
<keyword evidence="13" id="KW-0460">Magnesium</keyword>
<dbReference type="Proteomes" id="UP000247792">
    <property type="component" value="Unassembled WGS sequence"/>
</dbReference>
<dbReference type="NCBIfam" id="TIGR01346">
    <property type="entry name" value="isocit_lyase"/>
    <property type="match status" value="1"/>
</dbReference>
<evidence type="ECO:0000256" key="3">
    <source>
        <dbReference type="ARBA" id="ARBA00012909"/>
    </source>
</evidence>
<protein>
    <recommendedName>
        <fullName evidence="4 10">Isocitrate lyase</fullName>
        <ecNumber evidence="3 10">4.1.3.1</ecNumber>
    </recommendedName>
</protein>
<dbReference type="PANTHER" id="PTHR21631">
    <property type="entry name" value="ISOCITRATE LYASE/MALATE SYNTHASE"/>
    <property type="match status" value="1"/>
</dbReference>
<feature type="binding site" evidence="13">
    <location>
        <position position="150"/>
    </location>
    <ligand>
        <name>Mg(2+)</name>
        <dbReference type="ChEBI" id="CHEBI:18420"/>
    </ligand>
</feature>
<evidence type="ECO:0000256" key="10">
    <source>
        <dbReference type="NCBIfam" id="TIGR01346"/>
    </source>
</evidence>
<dbReference type="GO" id="GO:0004451">
    <property type="term" value="F:isocitrate lyase activity"/>
    <property type="evidence" value="ECO:0007669"/>
    <property type="project" value="UniProtKB-UniRule"/>
</dbReference>
<evidence type="ECO:0000256" key="5">
    <source>
        <dbReference type="ARBA" id="ARBA00022435"/>
    </source>
</evidence>
<dbReference type="EC" id="4.1.3.1" evidence="3 10"/>
<evidence type="ECO:0000256" key="12">
    <source>
        <dbReference type="PIRSR" id="PIRSR001362-2"/>
    </source>
</evidence>
<evidence type="ECO:0000256" key="7">
    <source>
        <dbReference type="ARBA" id="ARBA00023239"/>
    </source>
</evidence>
<dbReference type="GO" id="GO:0006099">
    <property type="term" value="P:tricarboxylic acid cycle"/>
    <property type="evidence" value="ECO:0007669"/>
    <property type="project" value="UniProtKB-UniRule"/>
</dbReference>
<dbReference type="FunFam" id="3.20.20.60:FF:000005">
    <property type="entry name" value="Isocitrate lyase"/>
    <property type="match status" value="1"/>
</dbReference>
<dbReference type="RefSeq" id="WP_110253821.1">
    <property type="nucleotide sequence ID" value="NZ_QJKB01000001.1"/>
</dbReference>
<keyword evidence="13" id="KW-0479">Metal-binding</keyword>
<dbReference type="EMBL" id="QJKB01000001">
    <property type="protein sequence ID" value="PXX47449.1"/>
    <property type="molecule type" value="Genomic_DNA"/>
</dbReference>
<feature type="active site" description="Proton acceptor" evidence="11">
    <location>
        <position position="188"/>
    </location>
</feature>
<keyword evidence="5" id="KW-0329">Glyoxylate bypass</keyword>
<feature type="binding site" evidence="12">
    <location>
        <begin position="89"/>
        <end position="91"/>
    </location>
    <ligand>
        <name>substrate</name>
    </ligand>
</feature>
<evidence type="ECO:0000256" key="2">
    <source>
        <dbReference type="ARBA" id="ARBA00005704"/>
    </source>
</evidence>
<keyword evidence="7 14" id="KW-0456">Lyase</keyword>
<dbReference type="InterPro" id="IPR018523">
    <property type="entry name" value="Isocitrate_lyase_ph_CS"/>
</dbReference>
<keyword evidence="6" id="KW-0816">Tricarboxylic acid cycle</keyword>
<proteinExistence type="inferred from homology"/>
<dbReference type="OrthoDB" id="8629576at2"/>
<feature type="binding site" evidence="12">
    <location>
        <begin position="310"/>
        <end position="314"/>
    </location>
    <ligand>
        <name>substrate</name>
    </ligand>
</feature>
<feature type="binding site" evidence="12">
    <location>
        <begin position="189"/>
        <end position="190"/>
    </location>
    <ligand>
        <name>substrate</name>
    </ligand>
</feature>
<dbReference type="InterPro" id="IPR039556">
    <property type="entry name" value="ICL/PEPM"/>
</dbReference>
<comment type="cofactor">
    <cofactor evidence="13">
        <name>Mg(2+)</name>
        <dbReference type="ChEBI" id="CHEBI:18420"/>
    </cofactor>
    <text evidence="13">Can also use Mn(2+) ion.</text>
</comment>
<dbReference type="InterPro" id="IPR015813">
    <property type="entry name" value="Pyrv/PenolPyrv_kinase-like_dom"/>
</dbReference>
<evidence type="ECO:0000256" key="6">
    <source>
        <dbReference type="ARBA" id="ARBA00022532"/>
    </source>
</evidence>
<evidence type="ECO:0000313" key="14">
    <source>
        <dbReference type="EMBL" id="PXX47449.1"/>
    </source>
</evidence>
<feature type="binding site" evidence="12">
    <location>
        <position position="225"/>
    </location>
    <ligand>
        <name>substrate</name>
    </ligand>
</feature>
<reference evidence="14 15" key="1">
    <citation type="submission" date="2018-05" db="EMBL/GenBank/DDBJ databases">
        <title>Genomic Encyclopedia of Type Strains, Phase IV (KMG-IV): sequencing the most valuable type-strain genomes for metagenomic binning, comparative biology and taxonomic classification.</title>
        <authorList>
            <person name="Goeker M."/>
        </authorList>
    </citation>
    <scope>NUCLEOTIDE SEQUENCE [LARGE SCALE GENOMIC DNA]</scope>
    <source>
        <strain evidence="14 15">DSM 19792</strain>
    </source>
</reference>
<dbReference type="NCBIfam" id="NF011645">
    <property type="entry name" value="PRK15063.1"/>
    <property type="match status" value="1"/>
</dbReference>
<dbReference type="PROSITE" id="PS00161">
    <property type="entry name" value="ISOCITRATE_LYASE"/>
    <property type="match status" value="1"/>
</dbReference>
<evidence type="ECO:0000256" key="9">
    <source>
        <dbReference type="ARBA" id="ARBA00053855"/>
    </source>
</evidence>
<organism evidence="14 15">
    <name type="scientific">Undibacterium pigrum</name>
    <dbReference type="NCBI Taxonomy" id="401470"/>
    <lineage>
        <taxon>Bacteria</taxon>
        <taxon>Pseudomonadati</taxon>
        <taxon>Pseudomonadota</taxon>
        <taxon>Betaproteobacteria</taxon>
        <taxon>Burkholderiales</taxon>
        <taxon>Oxalobacteraceae</taxon>
        <taxon>Undibacterium</taxon>
    </lineage>
</organism>
<dbReference type="PIRSF" id="PIRSF001362">
    <property type="entry name" value="Isocit_lyase"/>
    <property type="match status" value="1"/>
</dbReference>
<sequence length="432" mass="47310">MTTRAQQVAELQKDWDTNPRWNGIKRNYTAEDVVRLRGSMKVEHTIAKNGAIKLWDLVNNEPFINALGALTGNQAMQQVKAGLKAIYLSGWQVAGDANVAGEMYPDQSLYPANSVPLVVKRINNTLTRADQIQWSEGKDDIDFFAPIVADAEAGFGGVLNAFELMKAMIEAGASGVHFEDQLASVKKCGHMGGKVLVPTREAIEKLNAARLAADIMGTSTVILARTDAEAADLLTSDVDPNDQPFCTGERTVEGFYKTKPGLEQAISRGLAYAEYADLIWCETGKPDLEFAKAFADAIHAKFPGKLLSYNCSPSFNWKKNLDDATIAKFQKELGAMGYKFQFITLAGFHALNYGMFNLAHGYARRQMSAFVELQEAEFAAAEKGFTAVKHQREVGTGYFDAVTQTIQQGKSSTTALHGSTEDEQFFDAKKVA</sequence>
<dbReference type="SUPFAM" id="SSF51621">
    <property type="entry name" value="Phosphoenolpyruvate/pyruvate domain"/>
    <property type="match status" value="1"/>
</dbReference>
<keyword evidence="15" id="KW-1185">Reference proteome</keyword>
<accession>A0A318JJ43</accession>
<dbReference type="Pfam" id="PF00463">
    <property type="entry name" value="ICL"/>
    <property type="match status" value="2"/>
</dbReference>
<comment type="similarity">
    <text evidence="2">Belongs to the isocitrate lyase/PEP mutase superfamily. Isocitrate lyase family.</text>
</comment>
<comment type="catalytic activity">
    <reaction evidence="8">
        <text>D-threo-isocitrate = glyoxylate + succinate</text>
        <dbReference type="Rhea" id="RHEA:13245"/>
        <dbReference type="ChEBI" id="CHEBI:15562"/>
        <dbReference type="ChEBI" id="CHEBI:30031"/>
        <dbReference type="ChEBI" id="CHEBI:36655"/>
        <dbReference type="EC" id="4.1.3.1"/>
    </reaction>
</comment>
<dbReference type="InterPro" id="IPR006254">
    <property type="entry name" value="Isocitrate_lyase"/>
</dbReference>
<evidence type="ECO:0000256" key="1">
    <source>
        <dbReference type="ARBA" id="ARBA00004793"/>
    </source>
</evidence>
<dbReference type="Gene3D" id="3.20.20.60">
    <property type="entry name" value="Phosphoenolpyruvate-binding domains"/>
    <property type="match status" value="1"/>
</dbReference>
<feature type="binding site" evidence="12">
    <location>
        <position position="344"/>
    </location>
    <ligand>
        <name>substrate</name>
    </ligand>
</feature>
<evidence type="ECO:0000256" key="8">
    <source>
        <dbReference type="ARBA" id="ARBA00023531"/>
    </source>
</evidence>
<comment type="caution">
    <text evidence="14">The sequence shown here is derived from an EMBL/GenBank/DDBJ whole genome shotgun (WGS) entry which is preliminary data.</text>
</comment>